<feature type="transmembrane region" description="Helical" evidence="1">
    <location>
        <begin position="336"/>
        <end position="358"/>
    </location>
</feature>
<name>A0A6I7TUV3_9BACI</name>
<dbReference type="AlphaFoldDB" id="A0A6I7TUV3"/>
<feature type="transmembrane region" description="Helical" evidence="1">
    <location>
        <begin position="539"/>
        <end position="556"/>
    </location>
</feature>
<dbReference type="RefSeq" id="WP_020450509.1">
    <property type="nucleotide sequence ID" value="NZ_AP023088.1"/>
</dbReference>
<dbReference type="Proteomes" id="UP000429980">
    <property type="component" value="Unassembled WGS sequence"/>
</dbReference>
<evidence type="ECO:0000313" key="7">
    <source>
        <dbReference type="Proteomes" id="UP000429980"/>
    </source>
</evidence>
<keyword evidence="1" id="KW-0812">Transmembrane</keyword>
<dbReference type="Pfam" id="PF07670">
    <property type="entry name" value="Gate"/>
    <property type="match status" value="1"/>
</dbReference>
<keyword evidence="1" id="KW-1133">Transmembrane helix</keyword>
<feature type="transmembrane region" description="Helical" evidence="1">
    <location>
        <begin position="259"/>
        <end position="281"/>
    </location>
</feature>
<dbReference type="GO" id="GO:0005886">
    <property type="term" value="C:plasma membrane"/>
    <property type="evidence" value="ECO:0007669"/>
    <property type="project" value="TreeGrafter"/>
</dbReference>
<evidence type="ECO:0000259" key="3">
    <source>
        <dbReference type="Pfam" id="PF07670"/>
    </source>
</evidence>
<dbReference type="InterPro" id="IPR027417">
    <property type="entry name" value="P-loop_NTPase"/>
</dbReference>
<evidence type="ECO:0000313" key="5">
    <source>
        <dbReference type="EMBL" id="TWL40083.1"/>
    </source>
</evidence>
<dbReference type="GO" id="GO:0005525">
    <property type="term" value="F:GTP binding"/>
    <property type="evidence" value="ECO:0007669"/>
    <property type="project" value="InterPro"/>
</dbReference>
<dbReference type="PANTHER" id="PTHR43185">
    <property type="entry name" value="FERROUS IRON TRANSPORT PROTEIN B"/>
    <property type="match status" value="1"/>
</dbReference>
<evidence type="ECO:0000313" key="4">
    <source>
        <dbReference type="EMBL" id="OLF92629.1"/>
    </source>
</evidence>
<feature type="transmembrane region" description="Helical" evidence="1">
    <location>
        <begin position="195"/>
        <end position="217"/>
    </location>
</feature>
<dbReference type="InterPro" id="IPR006073">
    <property type="entry name" value="GTP-bd"/>
</dbReference>
<dbReference type="EMBL" id="LKPO01000016">
    <property type="protein sequence ID" value="OLF92629.1"/>
    <property type="molecule type" value="Genomic_DNA"/>
</dbReference>
<evidence type="ECO:0000313" key="6">
    <source>
        <dbReference type="Proteomes" id="UP000185604"/>
    </source>
</evidence>
<organism evidence="4 6">
    <name type="scientific">Bacillus paralicheniformis</name>
    <dbReference type="NCBI Taxonomy" id="1648923"/>
    <lineage>
        <taxon>Bacteria</taxon>
        <taxon>Bacillati</taxon>
        <taxon>Bacillota</taxon>
        <taxon>Bacilli</taxon>
        <taxon>Bacillales</taxon>
        <taxon>Bacillaceae</taxon>
        <taxon>Bacillus</taxon>
    </lineage>
</organism>
<dbReference type="PANTHER" id="PTHR43185:SF1">
    <property type="entry name" value="FE(2+) TRANSPORTER FEOB"/>
    <property type="match status" value="1"/>
</dbReference>
<evidence type="ECO:0000256" key="1">
    <source>
        <dbReference type="SAM" id="Phobius"/>
    </source>
</evidence>
<dbReference type="EMBL" id="NILF01000027">
    <property type="protein sequence ID" value="TWL40083.1"/>
    <property type="molecule type" value="Genomic_DNA"/>
</dbReference>
<gene>
    <name evidence="4" type="ORF">B4121_2317</name>
    <name evidence="5" type="ORF">CHCC15381_1455</name>
</gene>
<comment type="caution">
    <text evidence="4">The sequence shown here is derived from an EMBL/GenBank/DDBJ whole genome shotgun (WGS) entry which is preliminary data.</text>
</comment>
<feature type="domain" description="Nucleoside transporter/FeoB GTPase Gate" evidence="3">
    <location>
        <begin position="264"/>
        <end position="357"/>
    </location>
</feature>
<dbReference type="Gene3D" id="3.40.50.300">
    <property type="entry name" value="P-loop containing nucleotide triphosphate hydrolases"/>
    <property type="match status" value="1"/>
</dbReference>
<keyword evidence="7" id="KW-1185">Reference proteome</keyword>
<dbReference type="Proteomes" id="UP000185604">
    <property type="component" value="Unassembled WGS sequence"/>
</dbReference>
<feature type="transmembrane region" description="Helical" evidence="1">
    <location>
        <begin position="495"/>
        <end position="519"/>
    </location>
</feature>
<accession>A0A6I7TUV3</accession>
<dbReference type="InterPro" id="IPR011642">
    <property type="entry name" value="Gate_dom"/>
</dbReference>
<protein>
    <submittedName>
        <fullName evidence="5">Fe(2+) transporter FeoB</fullName>
    </submittedName>
</protein>
<proteinExistence type="predicted"/>
<reference evidence="4 6" key="1">
    <citation type="journal article" date="2016" name="Front. Microbiol.">
        <title>High-Level Heat Resistance of Spores of Bacillus amyloliquefaciens and Bacillus licheniformis Results from the Presence of a spoVA Operon in a Tn1546 Transposon.</title>
        <authorList>
            <person name="Berendsen E.M."/>
            <person name="Koning R.A."/>
            <person name="Boekhorst J."/>
            <person name="de Jong A."/>
            <person name="Kuipers O.P."/>
            <person name="Wells-Bennik M.H."/>
        </authorList>
    </citation>
    <scope>NUCLEOTIDE SEQUENCE [LARGE SCALE GENOMIC DNA]</scope>
    <source>
        <strain evidence="4 6">B4121</strain>
    </source>
</reference>
<feature type="transmembrane region" description="Helical" evidence="1">
    <location>
        <begin position="421"/>
        <end position="439"/>
    </location>
</feature>
<feature type="domain" description="G" evidence="2">
    <location>
        <begin position="11"/>
        <end position="107"/>
    </location>
</feature>
<reference evidence="5 7" key="2">
    <citation type="submission" date="2019-06" db="EMBL/GenBank/DDBJ databases">
        <title>Genome sequence analysis of &gt;100 Bacillus licheniformis strains suggests intrinsic resistance to this species.</title>
        <authorList>
            <person name="Wels M."/>
            <person name="Siezen R.J."/>
            <person name="Johansen E."/>
            <person name="Stuer-Lauridsen B."/>
            <person name="Bjerre K."/>
            <person name="Nielsen B.K.K."/>
        </authorList>
    </citation>
    <scope>NUCLEOTIDE SEQUENCE [LARGE SCALE GENOMIC DNA]</scope>
    <source>
        <strain evidence="5 7">BAC-15381</strain>
    </source>
</reference>
<feature type="transmembrane region" description="Helical" evidence="1">
    <location>
        <begin position="364"/>
        <end position="385"/>
    </location>
</feature>
<dbReference type="InterPro" id="IPR050860">
    <property type="entry name" value="FeoB_GTPase"/>
</dbReference>
<sequence length="557" mass="61908">MLKEPTRRQRMLFIGLESVGKTTLFSAITDQRAGEAANVKGSTIFAAEREIKSLPGWQAIDTPGIREDDSVSKRALKKEIEKADEVVAVLRGTHFSEEVNAVLDLIPPDARRVCFIVTFQDKMTDAMRRTLSEQVAKHSLPVLLVDTRTVTDDKKEHIIAFLRKEAEFHPLKRKRMKQIELESVAVQQFVFHRPVVGPVVSTALLCLLFMVPIILAYHTSEWMQQYADEWAVEPLQNAVGGLPSWLSAALAGNYGLLSLGIYSFVWAFPVVLFMSIANAAADDSGLKDRIVDSLDPLMRKIGLNGRDLVPLLTGFGCNVVAVQQTRSCSMCTRKRCVSFISFGSACSYQIGATLSIFHTAGREWLFIPYLAVLVAAAAAHNRIWYRIDQKWAAYFERRQTFLQMPSWKGIVFRVKEVLQQFIFQAMPIFLIICLAATVLNELGVIRLVTLLVSPVLSLFGAPEDAAPGLVFSLIRKDGILLFNEGNGALLDVLPGATLFLLIYLASTFTPCMVTVWTIAKELGMKTAAAIMGKQMATSVVSVLIIMIIWKLTLCIFK</sequence>
<dbReference type="SUPFAM" id="SSF52540">
    <property type="entry name" value="P-loop containing nucleoside triphosphate hydrolases"/>
    <property type="match status" value="1"/>
</dbReference>
<keyword evidence="1" id="KW-0472">Membrane</keyword>
<evidence type="ECO:0000259" key="2">
    <source>
        <dbReference type="Pfam" id="PF01926"/>
    </source>
</evidence>
<dbReference type="Pfam" id="PF01926">
    <property type="entry name" value="MMR_HSR1"/>
    <property type="match status" value="1"/>
</dbReference>
<dbReference type="GO" id="GO:0015093">
    <property type="term" value="F:ferrous iron transmembrane transporter activity"/>
    <property type="evidence" value="ECO:0007669"/>
    <property type="project" value="TreeGrafter"/>
</dbReference>